<dbReference type="InterPro" id="IPR000524">
    <property type="entry name" value="Tscrpt_reg_HTH_GntR"/>
</dbReference>
<gene>
    <name evidence="5" type="ORF">ACFFNY_30095</name>
</gene>
<evidence type="ECO:0000256" key="1">
    <source>
        <dbReference type="ARBA" id="ARBA00023015"/>
    </source>
</evidence>
<keyword evidence="6" id="KW-1185">Reference proteome</keyword>
<evidence type="ECO:0000256" key="2">
    <source>
        <dbReference type="ARBA" id="ARBA00023125"/>
    </source>
</evidence>
<keyword evidence="1" id="KW-0805">Transcription regulation</keyword>
<dbReference type="InterPro" id="IPR036388">
    <property type="entry name" value="WH-like_DNA-bd_sf"/>
</dbReference>
<feature type="domain" description="HTH gntR-type" evidence="4">
    <location>
        <begin position="11"/>
        <end position="79"/>
    </location>
</feature>
<dbReference type="Proteomes" id="UP001589619">
    <property type="component" value="Unassembled WGS sequence"/>
</dbReference>
<protein>
    <submittedName>
        <fullName evidence="5">Extracellular solute-binding protein</fullName>
    </submittedName>
</protein>
<dbReference type="EMBL" id="JBHMAG010000018">
    <property type="protein sequence ID" value="MFB9755854.1"/>
    <property type="molecule type" value="Genomic_DNA"/>
</dbReference>
<dbReference type="SMART" id="SM00345">
    <property type="entry name" value="HTH_GNTR"/>
    <property type="match status" value="1"/>
</dbReference>
<dbReference type="Pfam" id="PF00392">
    <property type="entry name" value="GntR"/>
    <property type="match status" value="1"/>
</dbReference>
<dbReference type="CDD" id="cd07377">
    <property type="entry name" value="WHTH_GntR"/>
    <property type="match status" value="1"/>
</dbReference>
<dbReference type="Gene3D" id="3.40.190.10">
    <property type="entry name" value="Periplasmic binding protein-like II"/>
    <property type="match status" value="1"/>
</dbReference>
<dbReference type="InterPro" id="IPR050490">
    <property type="entry name" value="Bact_solute-bd_prot1"/>
</dbReference>
<evidence type="ECO:0000256" key="3">
    <source>
        <dbReference type="ARBA" id="ARBA00023163"/>
    </source>
</evidence>
<dbReference type="Gene3D" id="1.10.10.10">
    <property type="entry name" value="Winged helix-like DNA-binding domain superfamily/Winged helix DNA-binding domain"/>
    <property type="match status" value="1"/>
</dbReference>
<name>A0ABV5W5K1_9BACL</name>
<keyword evidence="2" id="KW-0238">DNA-binding</keyword>
<dbReference type="PANTHER" id="PTHR43649">
    <property type="entry name" value="ARABINOSE-BINDING PROTEIN-RELATED"/>
    <property type="match status" value="1"/>
</dbReference>
<dbReference type="SUPFAM" id="SSF53850">
    <property type="entry name" value="Periplasmic binding protein-like II"/>
    <property type="match status" value="1"/>
</dbReference>
<evidence type="ECO:0000313" key="5">
    <source>
        <dbReference type="EMBL" id="MFB9755854.1"/>
    </source>
</evidence>
<comment type="caution">
    <text evidence="5">The sequence shown here is derived from an EMBL/GenBank/DDBJ whole genome shotgun (WGS) entry which is preliminary data.</text>
</comment>
<dbReference type="InterPro" id="IPR006059">
    <property type="entry name" value="SBP"/>
</dbReference>
<dbReference type="SUPFAM" id="SSF46785">
    <property type="entry name" value="Winged helix' DNA-binding domain"/>
    <property type="match status" value="1"/>
</dbReference>
<organism evidence="5 6">
    <name type="scientific">Paenibacillus hodogayensis</name>
    <dbReference type="NCBI Taxonomy" id="279208"/>
    <lineage>
        <taxon>Bacteria</taxon>
        <taxon>Bacillati</taxon>
        <taxon>Bacillota</taxon>
        <taxon>Bacilli</taxon>
        <taxon>Bacillales</taxon>
        <taxon>Paenibacillaceae</taxon>
        <taxon>Paenibacillus</taxon>
    </lineage>
</organism>
<keyword evidence="3" id="KW-0804">Transcription</keyword>
<accession>A0ABV5W5K1</accession>
<dbReference type="Pfam" id="PF01547">
    <property type="entry name" value="SBP_bac_1"/>
    <property type="match status" value="1"/>
</dbReference>
<dbReference type="InterPro" id="IPR036390">
    <property type="entry name" value="WH_DNA-bd_sf"/>
</dbReference>
<dbReference type="PANTHER" id="PTHR43649:SF12">
    <property type="entry name" value="DIACETYLCHITOBIOSE BINDING PROTEIN DASA"/>
    <property type="match status" value="1"/>
</dbReference>
<evidence type="ECO:0000313" key="6">
    <source>
        <dbReference type="Proteomes" id="UP001589619"/>
    </source>
</evidence>
<sequence>MSGKTSQRLFRFRLERMIEQLRDDIASGRLLPGDYLPSETDLAGQFGMSNKSVRQGLDLLVEEELIRKIPRVGNQVTESAATRAEATITLGIRGDLERDMALSGLLDDFRMQYPDIRVNTITVPRSLHAFMKEFMEAGLVDLFIADHAFFQEMAEYRLLHTLEPLSVAPGTYRFLQESFASEDVLYGQPLFFSPLVLCYNKAHFRESGLPEPDSGWTWDVCLDYARKLTRKGERHGFVFYELSSDRWPVFLLQSGSAFERDRSGVCDIAGTPLLDSVRLYRRIIQDPDSFLQVLSESDDDTGQLFEKGKVSMILAGYSSMNAWKYSDLDYAISPLPYMREPRTLTIAYGACIRKSSANKREARLLVEFLGSEAAQMRIRRETLSLPSLKPAAEGVVREDLNRPSQFDLFRDILPSLRLHRDLNLTTAGRGILWGWLKLYGSQLIDEETLCRLVRERMGEHVRE</sequence>
<dbReference type="PROSITE" id="PS50949">
    <property type="entry name" value="HTH_GNTR"/>
    <property type="match status" value="1"/>
</dbReference>
<dbReference type="RefSeq" id="WP_344908915.1">
    <property type="nucleotide sequence ID" value="NZ_BAAAYO010000006.1"/>
</dbReference>
<reference evidence="5 6" key="1">
    <citation type="submission" date="2024-09" db="EMBL/GenBank/DDBJ databases">
        <authorList>
            <person name="Sun Q."/>
            <person name="Mori K."/>
        </authorList>
    </citation>
    <scope>NUCLEOTIDE SEQUENCE [LARGE SCALE GENOMIC DNA]</scope>
    <source>
        <strain evidence="5 6">JCM 12520</strain>
    </source>
</reference>
<evidence type="ECO:0000259" key="4">
    <source>
        <dbReference type="PROSITE" id="PS50949"/>
    </source>
</evidence>
<proteinExistence type="predicted"/>